<dbReference type="Proteomes" id="UP001224781">
    <property type="component" value="Unassembled WGS sequence"/>
</dbReference>
<proteinExistence type="predicted"/>
<evidence type="ECO:0000256" key="1">
    <source>
        <dbReference type="SAM" id="Phobius"/>
    </source>
</evidence>
<protein>
    <submittedName>
        <fullName evidence="2">Uncharacterized protein</fullName>
    </submittedName>
</protein>
<dbReference type="EMBL" id="JAUTBL010000001">
    <property type="protein sequence ID" value="MDQ1183156.1"/>
    <property type="molecule type" value="Genomic_DNA"/>
</dbReference>
<evidence type="ECO:0000313" key="3">
    <source>
        <dbReference type="Proteomes" id="UP001224781"/>
    </source>
</evidence>
<keyword evidence="3" id="KW-1185">Reference proteome</keyword>
<keyword evidence="1" id="KW-1133">Transmembrane helix</keyword>
<feature type="transmembrane region" description="Helical" evidence="1">
    <location>
        <begin position="12"/>
        <end position="30"/>
    </location>
</feature>
<comment type="caution">
    <text evidence="2">The sequence shown here is derived from an EMBL/GenBank/DDBJ whole genome shotgun (WGS) entry which is preliminary data.</text>
</comment>
<sequence length="67" mass="7475">MNNFSAHSSYSVIAVLIVATLCVLVLSITMDRYDIKSVHLLSLLKIEAKDTPLKDQNVKTRRSPDSN</sequence>
<reference evidence="2 3" key="1">
    <citation type="submission" date="2023-07" db="EMBL/GenBank/DDBJ databases">
        <title>Functional and genomic diversity of the sorghum phyllosphere microbiome.</title>
        <authorList>
            <person name="Shade A."/>
        </authorList>
    </citation>
    <scope>NUCLEOTIDE SEQUENCE [LARGE SCALE GENOMIC DNA]</scope>
    <source>
        <strain evidence="2 3">SORGH_AS_1126</strain>
    </source>
</reference>
<accession>A0ABU0UDZ6</accession>
<organism evidence="2 3">
    <name type="scientific">Agrobacterium larrymoorei</name>
    <dbReference type="NCBI Taxonomy" id="160699"/>
    <lineage>
        <taxon>Bacteria</taxon>
        <taxon>Pseudomonadati</taxon>
        <taxon>Pseudomonadota</taxon>
        <taxon>Alphaproteobacteria</taxon>
        <taxon>Hyphomicrobiales</taxon>
        <taxon>Rhizobiaceae</taxon>
        <taxon>Rhizobium/Agrobacterium group</taxon>
        <taxon>Agrobacterium</taxon>
    </lineage>
</organism>
<keyword evidence="1" id="KW-0812">Transmembrane</keyword>
<gene>
    <name evidence="2" type="ORF">QE408_000278</name>
</gene>
<evidence type="ECO:0000313" key="2">
    <source>
        <dbReference type="EMBL" id="MDQ1183156.1"/>
    </source>
</evidence>
<name>A0ABU0UDZ6_9HYPH</name>
<keyword evidence="1" id="KW-0472">Membrane</keyword>